<reference evidence="2" key="1">
    <citation type="submission" date="2021-02" db="EMBL/GenBank/DDBJ databases">
        <authorList>
            <person name="Nowell W R."/>
        </authorList>
    </citation>
    <scope>NUCLEOTIDE SEQUENCE</scope>
    <source>
        <strain evidence="2">Ploen Becks lab</strain>
    </source>
</reference>
<evidence type="ECO:0000313" key="2">
    <source>
        <dbReference type="EMBL" id="CAF1112298.1"/>
    </source>
</evidence>
<proteinExistence type="predicted"/>
<keyword evidence="3" id="KW-1185">Reference proteome</keyword>
<organism evidence="2 3">
    <name type="scientific">Brachionus calyciflorus</name>
    <dbReference type="NCBI Taxonomy" id="104777"/>
    <lineage>
        <taxon>Eukaryota</taxon>
        <taxon>Metazoa</taxon>
        <taxon>Spiralia</taxon>
        <taxon>Gnathifera</taxon>
        <taxon>Rotifera</taxon>
        <taxon>Eurotatoria</taxon>
        <taxon>Monogononta</taxon>
        <taxon>Pseudotrocha</taxon>
        <taxon>Ploima</taxon>
        <taxon>Brachionidae</taxon>
        <taxon>Brachionus</taxon>
    </lineage>
</organism>
<sequence>MGPRIDLNPDELALIRELFRIRFENNWTNSEILVDIKCQYEAPRTSREEPIERNFADQNMNLENVVSIDEPRDSQSEHENIADVTVEIEQNMSFLDVEDSNSNVETELSVEDHLNPIANQLIEVTNENTNGIIPTNVNRGRPRGRPRGSRRGRLTLQWEDDRNYERHINRVTNETTQARQSRLERGLRNIIT</sequence>
<protein>
    <submittedName>
        <fullName evidence="2">Uncharacterized protein</fullName>
    </submittedName>
</protein>
<dbReference type="AlphaFoldDB" id="A0A814PZ66"/>
<dbReference type="EMBL" id="CAJNOC010008236">
    <property type="protein sequence ID" value="CAF1112298.1"/>
    <property type="molecule type" value="Genomic_DNA"/>
</dbReference>
<accession>A0A814PZ66</accession>
<evidence type="ECO:0000256" key="1">
    <source>
        <dbReference type="SAM" id="MobiDB-lite"/>
    </source>
</evidence>
<dbReference type="Proteomes" id="UP000663879">
    <property type="component" value="Unassembled WGS sequence"/>
</dbReference>
<feature type="region of interest" description="Disordered" evidence="1">
    <location>
        <begin position="132"/>
        <end position="151"/>
    </location>
</feature>
<evidence type="ECO:0000313" key="3">
    <source>
        <dbReference type="Proteomes" id="UP000663879"/>
    </source>
</evidence>
<name>A0A814PZ66_9BILA</name>
<feature type="compositionally biased region" description="Basic residues" evidence="1">
    <location>
        <begin position="140"/>
        <end position="151"/>
    </location>
</feature>
<gene>
    <name evidence="2" type="ORF">OXX778_LOCUS21678</name>
</gene>
<comment type="caution">
    <text evidence="2">The sequence shown here is derived from an EMBL/GenBank/DDBJ whole genome shotgun (WGS) entry which is preliminary data.</text>
</comment>